<name>A0A7C9N4T7_9ACTN</name>
<keyword evidence="3" id="KW-1185">Reference proteome</keyword>
<dbReference type="GO" id="GO:0004806">
    <property type="term" value="F:triacylglycerol lipase activity"/>
    <property type="evidence" value="ECO:0007669"/>
    <property type="project" value="InterPro"/>
</dbReference>
<keyword evidence="1" id="KW-0732">Signal</keyword>
<sequence>MRLARALLALLAFTAVVAVSPARASALGQGALVRVEALTGNLKLAGSGPSWRVWYVSSAWNRQPTVISGTISLPRGRPPASGWPVISFGHGFGGVADSCAVSRTGGALWERTLQEALIGAGYAVAVTDFQGIGTPGESPGVDGPSAAYAMIDIVRAARRLGPVSRSWLPVGYSLGGHAALWSGALAASYAPELAAKGTIALAPFTQWQLQVGSPLVRDPAGAASFVVPYSGRALPITHDFRPARWFTRKGLELIGLAGRLCVDEMVAAVAGLTNADILKDPVAAGDEFVRLFAEEEAPLTGYTRPVQLIHGTADTLPAVFSEITTGQLAGAGVDATYTPVDGADHFTLLPAVAADVVTRADAFFATP</sequence>
<dbReference type="GO" id="GO:0016042">
    <property type="term" value="P:lipid catabolic process"/>
    <property type="evidence" value="ECO:0007669"/>
    <property type="project" value="InterPro"/>
</dbReference>
<dbReference type="PIRSF" id="PIRSF029171">
    <property type="entry name" value="Esterase_LipA"/>
    <property type="match status" value="1"/>
</dbReference>
<dbReference type="InterPro" id="IPR029058">
    <property type="entry name" value="AB_hydrolase_fold"/>
</dbReference>
<dbReference type="Proteomes" id="UP000479526">
    <property type="component" value="Unassembled WGS sequence"/>
</dbReference>
<gene>
    <name evidence="2" type="ORF">GT755_30050</name>
</gene>
<evidence type="ECO:0000256" key="1">
    <source>
        <dbReference type="SAM" id="SignalP"/>
    </source>
</evidence>
<proteinExistence type="predicted"/>
<accession>A0A7C9N4T7</accession>
<evidence type="ECO:0000313" key="2">
    <source>
        <dbReference type="EMBL" id="NAS25909.1"/>
    </source>
</evidence>
<dbReference type="PANTHER" id="PTHR34853:SF1">
    <property type="entry name" value="LIPASE 5"/>
    <property type="match status" value="1"/>
</dbReference>
<evidence type="ECO:0008006" key="4">
    <source>
        <dbReference type="Google" id="ProtNLM"/>
    </source>
</evidence>
<dbReference type="AlphaFoldDB" id="A0A7C9N4T7"/>
<dbReference type="InterPro" id="IPR005152">
    <property type="entry name" value="Lipase_secreted"/>
</dbReference>
<dbReference type="PANTHER" id="PTHR34853">
    <property type="match status" value="1"/>
</dbReference>
<dbReference type="EMBL" id="WXEW01000009">
    <property type="protein sequence ID" value="NAS25909.1"/>
    <property type="molecule type" value="Genomic_DNA"/>
</dbReference>
<evidence type="ECO:0000313" key="3">
    <source>
        <dbReference type="Proteomes" id="UP000479526"/>
    </source>
</evidence>
<comment type="caution">
    <text evidence="2">The sequence shown here is derived from an EMBL/GenBank/DDBJ whole genome shotgun (WGS) entry which is preliminary data.</text>
</comment>
<dbReference type="Gene3D" id="3.40.50.1820">
    <property type="entry name" value="alpha/beta hydrolase"/>
    <property type="match status" value="1"/>
</dbReference>
<feature type="signal peptide" evidence="1">
    <location>
        <begin position="1"/>
        <end position="24"/>
    </location>
</feature>
<protein>
    <recommendedName>
        <fullName evidence="4">Alpha/beta fold hydrolase</fullName>
    </recommendedName>
</protein>
<dbReference type="SUPFAM" id="SSF53474">
    <property type="entry name" value="alpha/beta-Hydrolases"/>
    <property type="match status" value="1"/>
</dbReference>
<dbReference type="Pfam" id="PF03583">
    <property type="entry name" value="LIP"/>
    <property type="match status" value="1"/>
</dbReference>
<dbReference type="RefSeq" id="WP_161482934.1">
    <property type="nucleotide sequence ID" value="NZ_WXEW01000009.1"/>
</dbReference>
<feature type="chain" id="PRO_5029000737" description="Alpha/beta fold hydrolase" evidence="1">
    <location>
        <begin position="25"/>
        <end position="367"/>
    </location>
</feature>
<reference evidence="2 3" key="1">
    <citation type="submission" date="2020-01" db="EMBL/GenBank/DDBJ databases">
        <title>Herbidospora sp. NEAU-GS84 nov., a novel actinomycete isolated from soil.</title>
        <authorList>
            <person name="Han L."/>
        </authorList>
    </citation>
    <scope>NUCLEOTIDE SEQUENCE [LARGE SCALE GENOMIC DNA]</scope>
    <source>
        <strain evidence="2 3">NEAU-GS84</strain>
    </source>
</reference>
<organism evidence="2 3">
    <name type="scientific">Herbidospora solisilvae</name>
    <dbReference type="NCBI Taxonomy" id="2696284"/>
    <lineage>
        <taxon>Bacteria</taxon>
        <taxon>Bacillati</taxon>
        <taxon>Actinomycetota</taxon>
        <taxon>Actinomycetes</taxon>
        <taxon>Streptosporangiales</taxon>
        <taxon>Streptosporangiaceae</taxon>
        <taxon>Herbidospora</taxon>
    </lineage>
</organism>